<accession>A0ABQ3CVS3</accession>
<evidence type="ECO:0000256" key="5">
    <source>
        <dbReference type="ARBA" id="ARBA00023136"/>
    </source>
</evidence>
<reference evidence="9" key="1">
    <citation type="journal article" date="2019" name="Int. J. Syst. Evol. Microbiol.">
        <title>The Global Catalogue of Microorganisms (GCM) 10K type strain sequencing project: providing services to taxonomists for standard genome sequencing and annotation.</title>
        <authorList>
            <consortium name="The Broad Institute Genomics Platform"/>
            <consortium name="The Broad Institute Genome Sequencing Center for Infectious Disease"/>
            <person name="Wu L."/>
            <person name="Ma J."/>
        </authorList>
    </citation>
    <scope>NUCLEOTIDE SEQUENCE [LARGE SCALE GENOMIC DNA]</scope>
    <source>
        <strain evidence="9">KCTC 32465</strain>
    </source>
</reference>
<feature type="transmembrane region" description="Helical" evidence="6">
    <location>
        <begin position="38"/>
        <end position="57"/>
    </location>
</feature>
<evidence type="ECO:0000256" key="3">
    <source>
        <dbReference type="ARBA" id="ARBA00022692"/>
    </source>
</evidence>
<protein>
    <submittedName>
        <fullName evidence="8">Membrane protein</fullName>
    </submittedName>
</protein>
<name>A0ABQ3CVS3_9RHOB</name>
<feature type="transmembrane region" description="Helical" evidence="6">
    <location>
        <begin position="94"/>
        <end position="116"/>
    </location>
</feature>
<gene>
    <name evidence="8" type="ORF">GCM10008927_09160</name>
</gene>
<dbReference type="Pfam" id="PF00892">
    <property type="entry name" value="EamA"/>
    <property type="match status" value="2"/>
</dbReference>
<feature type="transmembrane region" description="Helical" evidence="6">
    <location>
        <begin position="149"/>
        <end position="168"/>
    </location>
</feature>
<dbReference type="InterPro" id="IPR000620">
    <property type="entry name" value="EamA_dom"/>
</dbReference>
<evidence type="ECO:0000256" key="6">
    <source>
        <dbReference type="SAM" id="Phobius"/>
    </source>
</evidence>
<feature type="transmembrane region" description="Helical" evidence="6">
    <location>
        <begin position="276"/>
        <end position="296"/>
    </location>
</feature>
<comment type="subcellular location">
    <subcellularLocation>
        <location evidence="1">Membrane</location>
        <topology evidence="1">Multi-pass membrane protein</topology>
    </subcellularLocation>
</comment>
<dbReference type="SUPFAM" id="SSF103481">
    <property type="entry name" value="Multidrug resistance efflux transporter EmrE"/>
    <property type="match status" value="2"/>
</dbReference>
<evidence type="ECO:0000259" key="7">
    <source>
        <dbReference type="Pfam" id="PF00892"/>
    </source>
</evidence>
<evidence type="ECO:0000313" key="9">
    <source>
        <dbReference type="Proteomes" id="UP000634455"/>
    </source>
</evidence>
<evidence type="ECO:0000256" key="1">
    <source>
        <dbReference type="ARBA" id="ARBA00004141"/>
    </source>
</evidence>
<evidence type="ECO:0000256" key="4">
    <source>
        <dbReference type="ARBA" id="ARBA00022989"/>
    </source>
</evidence>
<feature type="transmembrane region" description="Helical" evidence="6">
    <location>
        <begin position="180"/>
        <end position="201"/>
    </location>
</feature>
<feature type="domain" description="EamA" evidence="7">
    <location>
        <begin position="9"/>
        <end position="139"/>
    </location>
</feature>
<evidence type="ECO:0000313" key="8">
    <source>
        <dbReference type="EMBL" id="GHA46133.1"/>
    </source>
</evidence>
<proteinExistence type="inferred from homology"/>
<dbReference type="PANTHER" id="PTHR22911">
    <property type="entry name" value="ACYL-MALONYL CONDENSING ENZYME-RELATED"/>
    <property type="match status" value="1"/>
</dbReference>
<keyword evidence="4 6" id="KW-1133">Transmembrane helix</keyword>
<dbReference type="PANTHER" id="PTHR22911:SF6">
    <property type="entry name" value="SOLUTE CARRIER FAMILY 35 MEMBER G1"/>
    <property type="match status" value="1"/>
</dbReference>
<keyword evidence="3 6" id="KW-0812">Transmembrane</keyword>
<dbReference type="EMBL" id="BMZF01000001">
    <property type="protein sequence ID" value="GHA46133.1"/>
    <property type="molecule type" value="Genomic_DNA"/>
</dbReference>
<feature type="transmembrane region" description="Helical" evidence="6">
    <location>
        <begin position="69"/>
        <end position="88"/>
    </location>
</feature>
<feature type="transmembrane region" description="Helical" evidence="6">
    <location>
        <begin position="252"/>
        <end position="270"/>
    </location>
</feature>
<feature type="transmembrane region" description="Helical" evidence="6">
    <location>
        <begin position="221"/>
        <end position="240"/>
    </location>
</feature>
<organism evidence="8 9">
    <name type="scientific">Paramylibacter ulvae</name>
    <dbReference type="NCBI Taxonomy" id="1651968"/>
    <lineage>
        <taxon>Bacteria</taxon>
        <taxon>Pseudomonadati</taxon>
        <taxon>Pseudomonadota</taxon>
        <taxon>Alphaproteobacteria</taxon>
        <taxon>Rhodobacterales</taxon>
        <taxon>Paracoccaceae</taxon>
        <taxon>Paramylibacter</taxon>
    </lineage>
</organism>
<feature type="domain" description="EamA" evidence="7">
    <location>
        <begin position="151"/>
        <end position="294"/>
    </location>
</feature>
<dbReference type="InterPro" id="IPR037185">
    <property type="entry name" value="EmrE-like"/>
</dbReference>
<dbReference type="Proteomes" id="UP000634455">
    <property type="component" value="Unassembled WGS sequence"/>
</dbReference>
<keyword evidence="5 6" id="KW-0472">Membrane</keyword>
<feature type="transmembrane region" description="Helical" evidence="6">
    <location>
        <begin position="12"/>
        <end position="32"/>
    </location>
</feature>
<evidence type="ECO:0000256" key="2">
    <source>
        <dbReference type="ARBA" id="ARBA00009853"/>
    </source>
</evidence>
<comment type="caution">
    <text evidence="8">The sequence shown here is derived from an EMBL/GenBank/DDBJ whole genome shotgun (WGS) entry which is preliminary data.</text>
</comment>
<feature type="transmembrane region" description="Helical" evidence="6">
    <location>
        <begin position="123"/>
        <end position="143"/>
    </location>
</feature>
<sequence>MHSDNPILRGAILIVICMLILGVIDNFVKFIAQDVGLWQFQAMKCALIALGTWIAAWRMNIPLRPLRPLNVFVRSALYAVAMLLYFGALGTVPVSIAAAGLFLAPIFVVILSVVLFKSRIGPYRIFAILLGFAGVLVILRPFGQHLDPMAILPVAGALFYALAMMFTGRFCAQEQSMSLLFWYFLTLGTCGVIGMTVIHGFDIGQMGELSFLNRPFAWPTLAVLGWILIQSIGSGYAILLQTRAYQIADASIVSVFEYSLLVFAGFWGWLLWGETLIMWDMIGMAMIAFAGICIAFRNKD</sequence>
<comment type="similarity">
    <text evidence="2">Belongs to the drug/metabolite transporter (DMT) superfamily. 10 TMS drug/metabolite exporter (DME) (TC 2.A.7.3) family.</text>
</comment>
<keyword evidence="9" id="KW-1185">Reference proteome</keyword>